<feature type="domain" description="PAS" evidence="10">
    <location>
        <begin position="281"/>
        <end position="332"/>
    </location>
</feature>
<keyword evidence="12" id="KW-0067">ATP-binding</keyword>
<dbReference type="InterPro" id="IPR003594">
    <property type="entry name" value="HATPase_dom"/>
</dbReference>
<dbReference type="Gene3D" id="6.10.340.10">
    <property type="match status" value="1"/>
</dbReference>
<dbReference type="InterPro" id="IPR035965">
    <property type="entry name" value="PAS-like_dom_sf"/>
</dbReference>
<dbReference type="Gene3D" id="3.30.565.10">
    <property type="entry name" value="Histidine kinase-like ATPase, C-terminal domain"/>
    <property type="match status" value="1"/>
</dbReference>
<name>A0ABS9EFL4_9FLAO</name>
<dbReference type="SUPFAM" id="SSF55785">
    <property type="entry name" value="PYP-like sensor domain (PAS domain)"/>
    <property type="match status" value="1"/>
</dbReference>
<evidence type="ECO:0000256" key="2">
    <source>
        <dbReference type="ARBA" id="ARBA00004370"/>
    </source>
</evidence>
<dbReference type="InterPro" id="IPR036890">
    <property type="entry name" value="HATPase_C_sf"/>
</dbReference>
<dbReference type="PROSITE" id="PS50885">
    <property type="entry name" value="HAMP"/>
    <property type="match status" value="1"/>
</dbReference>
<dbReference type="PROSITE" id="PS50109">
    <property type="entry name" value="HIS_KIN"/>
    <property type="match status" value="1"/>
</dbReference>
<comment type="catalytic activity">
    <reaction evidence="1">
        <text>ATP + protein L-histidine = ADP + protein N-phospho-L-histidine.</text>
        <dbReference type="EC" id="2.7.13.3"/>
    </reaction>
</comment>
<dbReference type="EMBL" id="JAKGTH010000008">
    <property type="protein sequence ID" value="MCF4101661.1"/>
    <property type="molecule type" value="Genomic_DNA"/>
</dbReference>
<dbReference type="Pfam" id="PF13426">
    <property type="entry name" value="PAS_9"/>
    <property type="match status" value="1"/>
</dbReference>
<dbReference type="InterPro" id="IPR003660">
    <property type="entry name" value="HAMP_dom"/>
</dbReference>
<keyword evidence="8" id="KW-0812">Transmembrane</keyword>
<feature type="transmembrane region" description="Helical" evidence="8">
    <location>
        <begin position="196"/>
        <end position="216"/>
    </location>
</feature>
<dbReference type="CDD" id="cd00130">
    <property type="entry name" value="PAS"/>
    <property type="match status" value="1"/>
</dbReference>
<feature type="transmembrane region" description="Helical" evidence="8">
    <location>
        <begin position="7"/>
        <end position="28"/>
    </location>
</feature>
<dbReference type="InterPro" id="IPR004358">
    <property type="entry name" value="Sig_transdc_His_kin-like_C"/>
</dbReference>
<dbReference type="SUPFAM" id="SSF47384">
    <property type="entry name" value="Homodimeric domain of signal transducing histidine kinase"/>
    <property type="match status" value="1"/>
</dbReference>
<dbReference type="Gene3D" id="1.10.287.130">
    <property type="match status" value="1"/>
</dbReference>
<dbReference type="InterPro" id="IPR036097">
    <property type="entry name" value="HisK_dim/P_sf"/>
</dbReference>
<sequence>MKIRNKLILGFGIIISILIAEIILNQLINQKANTTYQKLKVEALPTLYLLDQYKAINKELFLLTSNKVYNINSSLSSQNRLKGIIEVELPYLKSELAFLTRKLEKNEEIVLQSPEIIDLTNEIILLGEKLDNILITKEDYQNPVKLQQAYHIIENDFSRAHSALNLILEGLDLQYSHVLEEFQDKFSQDLTQMSNIILITGIIGILIGLSIAFLVIQSISKPLVALNNAALAVSKGNYDNVISIEGKGELATLGKSFNIMTTSLKENFKLIEKNNEHIKQQEKRFRKVIEASPSAIILTNAERKIELANLQAEVLFKYSKRELIGKSIEDLIATKELESGLNFKDDTNKLKPLQEFYALDKFTNEIPVEVRLNKITIDNKEMTLASVVDITQRKTQEIEINKYLEQLKFKNKELEQFSYITSHDLQEPLKTVVSFINLIDIEYKDSLNDNLATYFNYIRGASNRMSMLINGLLEYSRIGHSCDLDKVDLNELLSGIYVDLSHKIKNSNAQVTSQKLPEVRGYKLELRLLFQNLITNAVKFRRSDVVPSVNISFTEDSHNWIFHIKDNGIGIKEELQNKIFVIFQRLHHRNTYEGTGIGLAHCKKIIELHQGKIWLTSNPGKGCIFSFNIPKNLV</sequence>
<evidence type="ECO:0000256" key="3">
    <source>
        <dbReference type="ARBA" id="ARBA00012438"/>
    </source>
</evidence>
<evidence type="ECO:0000259" key="10">
    <source>
        <dbReference type="PROSITE" id="PS50112"/>
    </source>
</evidence>
<dbReference type="PROSITE" id="PS50112">
    <property type="entry name" value="PAS"/>
    <property type="match status" value="1"/>
</dbReference>
<dbReference type="Pfam" id="PF00512">
    <property type="entry name" value="HisKA"/>
    <property type="match status" value="1"/>
</dbReference>
<comment type="subcellular location">
    <subcellularLocation>
        <location evidence="2">Membrane</location>
    </subcellularLocation>
</comment>
<dbReference type="NCBIfam" id="TIGR00229">
    <property type="entry name" value="sensory_box"/>
    <property type="match status" value="1"/>
</dbReference>
<dbReference type="RefSeq" id="WP_236133810.1">
    <property type="nucleotide sequence ID" value="NZ_JAKGTH010000008.1"/>
</dbReference>
<evidence type="ECO:0000256" key="1">
    <source>
        <dbReference type="ARBA" id="ARBA00000085"/>
    </source>
</evidence>
<dbReference type="SUPFAM" id="SSF158472">
    <property type="entry name" value="HAMP domain-like"/>
    <property type="match status" value="1"/>
</dbReference>
<dbReference type="SUPFAM" id="SSF55874">
    <property type="entry name" value="ATPase domain of HSP90 chaperone/DNA topoisomerase II/histidine kinase"/>
    <property type="match status" value="1"/>
</dbReference>
<keyword evidence="6" id="KW-0418">Kinase</keyword>
<dbReference type="SMART" id="SM00091">
    <property type="entry name" value="PAS"/>
    <property type="match status" value="1"/>
</dbReference>
<keyword evidence="5" id="KW-0808">Transferase</keyword>
<accession>A0ABS9EFL4</accession>
<dbReference type="PRINTS" id="PR00344">
    <property type="entry name" value="BCTRLSENSOR"/>
</dbReference>
<feature type="domain" description="Histidine kinase" evidence="9">
    <location>
        <begin position="420"/>
        <end position="633"/>
    </location>
</feature>
<reference evidence="12" key="1">
    <citation type="submission" date="2022-01" db="EMBL/GenBank/DDBJ databases">
        <title>Gillisia lutea sp. nov., isolated from marine plastic residues from the Malvarosa beach (Valencia, Spain).</title>
        <authorList>
            <person name="Vidal-Verdu A."/>
            <person name="Molina-Menor E."/>
            <person name="Satari L."/>
            <person name="Pascual J."/>
            <person name="Pereto J."/>
            <person name="Porcar M."/>
        </authorList>
    </citation>
    <scope>NUCLEOTIDE SEQUENCE</scope>
    <source>
        <strain evidence="12">M10.2A</strain>
    </source>
</reference>
<dbReference type="Pfam" id="PF00672">
    <property type="entry name" value="HAMP"/>
    <property type="match status" value="1"/>
</dbReference>
<dbReference type="InterPro" id="IPR000014">
    <property type="entry name" value="PAS"/>
</dbReference>
<evidence type="ECO:0000256" key="6">
    <source>
        <dbReference type="ARBA" id="ARBA00022777"/>
    </source>
</evidence>
<evidence type="ECO:0000259" key="11">
    <source>
        <dbReference type="PROSITE" id="PS50885"/>
    </source>
</evidence>
<dbReference type="Pfam" id="PF02518">
    <property type="entry name" value="HATPase_c"/>
    <property type="match status" value="1"/>
</dbReference>
<gene>
    <name evidence="12" type="ORF">L1I30_08295</name>
</gene>
<dbReference type="PANTHER" id="PTHR42878:SF15">
    <property type="entry name" value="BACTERIOPHYTOCHROME"/>
    <property type="match status" value="1"/>
</dbReference>
<comment type="caution">
    <text evidence="12">The sequence shown here is derived from an EMBL/GenBank/DDBJ whole genome shotgun (WGS) entry which is preliminary data.</text>
</comment>
<protein>
    <recommendedName>
        <fullName evidence="3">histidine kinase</fullName>
        <ecNumber evidence="3">2.7.13.3</ecNumber>
    </recommendedName>
</protein>
<dbReference type="InterPro" id="IPR003661">
    <property type="entry name" value="HisK_dim/P_dom"/>
</dbReference>
<feature type="domain" description="HAMP" evidence="11">
    <location>
        <begin position="217"/>
        <end position="269"/>
    </location>
</feature>
<evidence type="ECO:0000256" key="7">
    <source>
        <dbReference type="ARBA" id="ARBA00023136"/>
    </source>
</evidence>
<keyword evidence="4" id="KW-0597">Phosphoprotein</keyword>
<dbReference type="InterPro" id="IPR005467">
    <property type="entry name" value="His_kinase_dom"/>
</dbReference>
<evidence type="ECO:0000256" key="4">
    <source>
        <dbReference type="ARBA" id="ARBA00022553"/>
    </source>
</evidence>
<dbReference type="SMART" id="SM00387">
    <property type="entry name" value="HATPase_c"/>
    <property type="match status" value="1"/>
</dbReference>
<dbReference type="InterPro" id="IPR050351">
    <property type="entry name" value="BphY/WalK/GraS-like"/>
</dbReference>
<dbReference type="Gene3D" id="3.30.450.20">
    <property type="entry name" value="PAS domain"/>
    <property type="match status" value="1"/>
</dbReference>
<dbReference type="SMART" id="SM00304">
    <property type="entry name" value="HAMP"/>
    <property type="match status" value="1"/>
</dbReference>
<keyword evidence="7 8" id="KW-0472">Membrane</keyword>
<dbReference type="EC" id="2.7.13.3" evidence="3"/>
<dbReference type="PANTHER" id="PTHR42878">
    <property type="entry name" value="TWO-COMPONENT HISTIDINE KINASE"/>
    <property type="match status" value="1"/>
</dbReference>
<keyword evidence="12" id="KW-0547">Nucleotide-binding</keyword>
<dbReference type="CDD" id="cd00082">
    <property type="entry name" value="HisKA"/>
    <property type="match status" value="1"/>
</dbReference>
<keyword evidence="13" id="KW-1185">Reference proteome</keyword>
<dbReference type="GO" id="GO:0005524">
    <property type="term" value="F:ATP binding"/>
    <property type="evidence" value="ECO:0007669"/>
    <property type="project" value="UniProtKB-KW"/>
</dbReference>
<evidence type="ECO:0000259" key="9">
    <source>
        <dbReference type="PROSITE" id="PS50109"/>
    </source>
</evidence>
<proteinExistence type="predicted"/>
<evidence type="ECO:0000256" key="5">
    <source>
        <dbReference type="ARBA" id="ARBA00022679"/>
    </source>
</evidence>
<evidence type="ECO:0000256" key="8">
    <source>
        <dbReference type="SAM" id="Phobius"/>
    </source>
</evidence>
<evidence type="ECO:0000313" key="13">
    <source>
        <dbReference type="Proteomes" id="UP001179363"/>
    </source>
</evidence>
<dbReference type="CDD" id="cd06225">
    <property type="entry name" value="HAMP"/>
    <property type="match status" value="1"/>
</dbReference>
<dbReference type="Proteomes" id="UP001179363">
    <property type="component" value="Unassembled WGS sequence"/>
</dbReference>
<organism evidence="12 13">
    <name type="scientific">Gillisia lutea</name>
    <dbReference type="NCBI Taxonomy" id="2909668"/>
    <lineage>
        <taxon>Bacteria</taxon>
        <taxon>Pseudomonadati</taxon>
        <taxon>Bacteroidota</taxon>
        <taxon>Flavobacteriia</taxon>
        <taxon>Flavobacteriales</taxon>
        <taxon>Flavobacteriaceae</taxon>
        <taxon>Gillisia</taxon>
    </lineage>
</organism>
<evidence type="ECO:0000313" key="12">
    <source>
        <dbReference type="EMBL" id="MCF4101661.1"/>
    </source>
</evidence>
<dbReference type="SMART" id="SM00388">
    <property type="entry name" value="HisKA"/>
    <property type="match status" value="1"/>
</dbReference>
<keyword evidence="8" id="KW-1133">Transmembrane helix</keyword>